<dbReference type="Pfam" id="PF00072">
    <property type="entry name" value="Response_reg"/>
    <property type="match status" value="1"/>
</dbReference>
<dbReference type="PANTHER" id="PTHR44591">
    <property type="entry name" value="STRESS RESPONSE REGULATOR PROTEIN 1"/>
    <property type="match status" value="1"/>
</dbReference>
<dbReference type="Gene3D" id="3.40.50.2300">
    <property type="match status" value="1"/>
</dbReference>
<evidence type="ECO:0000256" key="2">
    <source>
        <dbReference type="PROSITE-ProRule" id="PRU00169"/>
    </source>
</evidence>
<accession>Q12TS5</accession>
<dbReference type="RefSeq" id="WP_011500287.1">
    <property type="nucleotide sequence ID" value="NC_007955.1"/>
</dbReference>
<organism evidence="4 5">
    <name type="scientific">Methanococcoides burtonii (strain DSM 6242 / NBRC 107633 / OCM 468 / ACE-M)</name>
    <dbReference type="NCBI Taxonomy" id="259564"/>
    <lineage>
        <taxon>Archaea</taxon>
        <taxon>Methanobacteriati</taxon>
        <taxon>Methanobacteriota</taxon>
        <taxon>Stenosarchaea group</taxon>
        <taxon>Methanomicrobia</taxon>
        <taxon>Methanosarcinales</taxon>
        <taxon>Methanosarcinaceae</taxon>
        <taxon>Methanococcoides</taxon>
    </lineage>
</organism>
<dbReference type="InterPro" id="IPR050595">
    <property type="entry name" value="Bact_response_regulator"/>
</dbReference>
<evidence type="ECO:0000256" key="1">
    <source>
        <dbReference type="ARBA" id="ARBA00022553"/>
    </source>
</evidence>
<keyword evidence="1 2" id="KW-0597">Phosphoprotein</keyword>
<dbReference type="GeneID" id="3997247"/>
<dbReference type="Proteomes" id="UP000001979">
    <property type="component" value="Chromosome"/>
</dbReference>
<reference evidence="5" key="1">
    <citation type="journal article" date="2009" name="ISME J.">
        <title>The genome sequence of the psychrophilic archaeon, Methanococcoides burtonii: the role of genome evolution in cold adaptation.</title>
        <authorList>
            <person name="Allen M.A."/>
            <person name="Lauro F.M."/>
            <person name="Williams T.J."/>
            <person name="Burg D."/>
            <person name="Siddiqui K.S."/>
            <person name="De Francisci D."/>
            <person name="Chong K.W."/>
            <person name="Pilak O."/>
            <person name="Chew H.H."/>
            <person name="De Maere M.Z."/>
            <person name="Ting L."/>
            <person name="Katrib M."/>
            <person name="Ng C."/>
            <person name="Sowers K.R."/>
            <person name="Galperin M.Y."/>
            <person name="Anderson I.J."/>
            <person name="Ivanova N."/>
            <person name="Dalin E."/>
            <person name="Martinez M."/>
            <person name="Lapidus A."/>
            <person name="Hauser L."/>
            <person name="Land M."/>
            <person name="Thomas T."/>
            <person name="Cavicchioli R."/>
        </authorList>
    </citation>
    <scope>NUCLEOTIDE SEQUENCE [LARGE SCALE GENOMIC DNA]</scope>
    <source>
        <strain evidence="5">DSM 6242 / NBRC 107633 / OCM 468 / ACE-M</strain>
    </source>
</reference>
<dbReference type="EMBL" id="CP000300">
    <property type="protein sequence ID" value="ABE53151.1"/>
    <property type="molecule type" value="Genomic_DNA"/>
</dbReference>
<dbReference type="CDD" id="cd17534">
    <property type="entry name" value="REC_DC-like"/>
    <property type="match status" value="1"/>
</dbReference>
<dbReference type="HOGENOM" id="CLU_000445_69_11_2"/>
<dbReference type="PANTHER" id="PTHR44591:SF3">
    <property type="entry name" value="RESPONSE REGULATORY DOMAIN-CONTAINING PROTEIN"/>
    <property type="match status" value="1"/>
</dbReference>
<dbReference type="OrthoDB" id="2830at2157"/>
<dbReference type="PROSITE" id="PS50110">
    <property type="entry name" value="RESPONSE_REGULATORY"/>
    <property type="match status" value="1"/>
</dbReference>
<dbReference type="InterPro" id="IPR011006">
    <property type="entry name" value="CheY-like_superfamily"/>
</dbReference>
<dbReference type="SMART" id="SM00448">
    <property type="entry name" value="REC"/>
    <property type="match status" value="1"/>
</dbReference>
<dbReference type="InterPro" id="IPR001789">
    <property type="entry name" value="Sig_transdc_resp-reg_receiver"/>
</dbReference>
<dbReference type="KEGG" id="mbu:Mbur_2294"/>
<evidence type="ECO:0000313" key="5">
    <source>
        <dbReference type="Proteomes" id="UP000001979"/>
    </source>
</evidence>
<sequence>MKGAQILVVEDELIVGMMIKLKLAKMGYCVSCMASTGADAVAMVEKVRPELVLMDIRLKGSLDGVEAAMMIRKISNIPIVFITADSSLETRERAELACPQGFLLKPFMDEELGSLVRSVFSNSMGGASAVNANI</sequence>
<dbReference type="GO" id="GO:0000160">
    <property type="term" value="P:phosphorelay signal transduction system"/>
    <property type="evidence" value="ECO:0007669"/>
    <property type="project" value="InterPro"/>
</dbReference>
<dbReference type="AlphaFoldDB" id="Q12TS5"/>
<evidence type="ECO:0000313" key="4">
    <source>
        <dbReference type="EMBL" id="ABE53151.1"/>
    </source>
</evidence>
<feature type="modified residue" description="4-aspartylphosphate" evidence="2">
    <location>
        <position position="55"/>
    </location>
</feature>
<name>Q12TS5_METBU</name>
<evidence type="ECO:0000259" key="3">
    <source>
        <dbReference type="PROSITE" id="PS50110"/>
    </source>
</evidence>
<keyword evidence="5" id="KW-1185">Reference proteome</keyword>
<dbReference type="SUPFAM" id="SSF52172">
    <property type="entry name" value="CheY-like"/>
    <property type="match status" value="1"/>
</dbReference>
<gene>
    <name evidence="4" type="ordered locus">Mbur_2294</name>
</gene>
<feature type="domain" description="Response regulatory" evidence="3">
    <location>
        <begin position="5"/>
        <end position="120"/>
    </location>
</feature>
<proteinExistence type="predicted"/>
<protein>
    <submittedName>
        <fullName evidence="4">Response regulator receiver</fullName>
    </submittedName>
</protein>
<dbReference type="STRING" id="259564.Mbur_2294"/>